<evidence type="ECO:0000313" key="4">
    <source>
        <dbReference type="Proteomes" id="UP000248090"/>
    </source>
</evidence>
<dbReference type="SMART" id="SM01012">
    <property type="entry name" value="ANTAR"/>
    <property type="match status" value="1"/>
</dbReference>
<organism evidence="3 4">
    <name type="scientific">Pokkaliibacter plantistimulans</name>
    <dbReference type="NCBI Taxonomy" id="1635171"/>
    <lineage>
        <taxon>Bacteria</taxon>
        <taxon>Pseudomonadati</taxon>
        <taxon>Pseudomonadota</taxon>
        <taxon>Gammaproteobacteria</taxon>
        <taxon>Oceanospirillales</taxon>
        <taxon>Balneatrichaceae</taxon>
        <taxon>Pokkaliibacter</taxon>
    </lineage>
</organism>
<protein>
    <submittedName>
        <fullName evidence="3">Transcription antitermination regulator</fullName>
    </submittedName>
</protein>
<name>A0ABX5LQB1_9GAMM</name>
<dbReference type="InterPro" id="IPR013587">
    <property type="entry name" value="Nitrate/nitrite_sensing"/>
</dbReference>
<accession>A0ABX5LQB1</accession>
<evidence type="ECO:0000256" key="1">
    <source>
        <dbReference type="SAM" id="Coils"/>
    </source>
</evidence>
<dbReference type="InterPro" id="IPR036388">
    <property type="entry name" value="WH-like_DNA-bd_sf"/>
</dbReference>
<gene>
    <name evidence="3" type="ORF">WH50_24515</name>
</gene>
<keyword evidence="4" id="KW-1185">Reference proteome</keyword>
<dbReference type="Pfam" id="PF08376">
    <property type="entry name" value="NIT"/>
    <property type="match status" value="1"/>
</dbReference>
<dbReference type="InterPro" id="IPR011006">
    <property type="entry name" value="CheY-like_superfamily"/>
</dbReference>
<feature type="domain" description="ANTAR" evidence="2">
    <location>
        <begin position="355"/>
        <end position="416"/>
    </location>
</feature>
<keyword evidence="1" id="KW-0175">Coiled coil</keyword>
<dbReference type="InterPro" id="IPR005561">
    <property type="entry name" value="ANTAR"/>
</dbReference>
<dbReference type="RefSeq" id="WP_110190031.1">
    <property type="nucleotide sequence ID" value="NZ_CP177354.1"/>
</dbReference>
<dbReference type="EMBL" id="LAPT01000147">
    <property type="protein sequence ID" value="PXF28767.1"/>
    <property type="molecule type" value="Genomic_DNA"/>
</dbReference>
<dbReference type="Gene3D" id="1.10.10.10">
    <property type="entry name" value="Winged helix-like DNA-binding domain superfamily/Winged helix DNA-binding domain"/>
    <property type="match status" value="1"/>
</dbReference>
<comment type="caution">
    <text evidence="3">The sequence shown here is derived from an EMBL/GenBank/DDBJ whole genome shotgun (WGS) entry which is preliminary data.</text>
</comment>
<reference evidence="3 4" key="1">
    <citation type="submission" date="2015-03" db="EMBL/GenBank/DDBJ databases">
        <authorList>
            <person name="Krishnan R."/>
            <person name="Midha S."/>
            <person name="Patil P.B."/>
            <person name="Rameshkumar N."/>
        </authorList>
    </citation>
    <scope>NUCLEOTIDE SEQUENCE [LARGE SCALE GENOMIC DNA]</scope>
    <source>
        <strain evidence="3 4">L1E11</strain>
    </source>
</reference>
<dbReference type="Proteomes" id="UP000248090">
    <property type="component" value="Unassembled WGS sequence"/>
</dbReference>
<dbReference type="SUPFAM" id="SSF52172">
    <property type="entry name" value="CheY-like"/>
    <property type="match status" value="1"/>
</dbReference>
<sequence length="431" mass="48716">MAERNMPAALRFMLAARRCDLQGLEELVHTCKLVSNIAQLVHALQKERGYSNIYLGRNATHYRTELDQFSEEGDALERIVRNGFELMDLDAVGSAERGRLYIRIAHVFYSMESLGSLRRRIRDHQISARDATAAFTQLIGGLLAVVFEAADSAADPEITRSLVALFNFMQGKELAGQERATGVAGFAHGYFDDEHKQRMQSLIDNQERSFEVFLRYASDDAKARWQVICTNEVQAQTEGFRKIAANTHPAASVDTGLCEFWFEMQTQRINAMQALEQYLTQQLQEQCKNSIREIRDEVSSHRRLLGQLAEQHLPLEQARLFNVQDGDITPQPQDVMPTQVSRSILDLLQLQTRQLQQANDELTEARASLNERKLIDRAKHLLMSESGLSENEAHAKMQRSAMDGGVRMVDVAQRLIAAAERVKNGARTARA</sequence>
<feature type="coiled-coil region" evidence="1">
    <location>
        <begin position="345"/>
        <end position="372"/>
    </location>
</feature>
<dbReference type="PROSITE" id="PS50921">
    <property type="entry name" value="ANTAR"/>
    <property type="match status" value="1"/>
</dbReference>
<evidence type="ECO:0000259" key="2">
    <source>
        <dbReference type="PROSITE" id="PS50921"/>
    </source>
</evidence>
<proteinExistence type="predicted"/>
<evidence type="ECO:0000313" key="3">
    <source>
        <dbReference type="EMBL" id="PXF28767.1"/>
    </source>
</evidence>
<dbReference type="Pfam" id="PF03861">
    <property type="entry name" value="ANTAR"/>
    <property type="match status" value="1"/>
</dbReference>